<dbReference type="EMBL" id="JANPWB010000016">
    <property type="protein sequence ID" value="KAJ1081376.1"/>
    <property type="molecule type" value="Genomic_DNA"/>
</dbReference>
<evidence type="ECO:0000313" key="2">
    <source>
        <dbReference type="EMBL" id="KAJ1081376.1"/>
    </source>
</evidence>
<dbReference type="AlphaFoldDB" id="A0AAV7KPV4"/>
<dbReference type="Proteomes" id="UP001066276">
    <property type="component" value="Chromosome 12"/>
</dbReference>
<evidence type="ECO:0000313" key="3">
    <source>
        <dbReference type="Proteomes" id="UP001066276"/>
    </source>
</evidence>
<evidence type="ECO:0000256" key="1">
    <source>
        <dbReference type="SAM" id="MobiDB-lite"/>
    </source>
</evidence>
<reference evidence="2" key="1">
    <citation type="journal article" date="2022" name="bioRxiv">
        <title>Sequencing and chromosome-scale assembly of the giantPleurodeles waltlgenome.</title>
        <authorList>
            <person name="Brown T."/>
            <person name="Elewa A."/>
            <person name="Iarovenko S."/>
            <person name="Subramanian E."/>
            <person name="Araus A.J."/>
            <person name="Petzold A."/>
            <person name="Susuki M."/>
            <person name="Suzuki K.-i.T."/>
            <person name="Hayashi T."/>
            <person name="Toyoda A."/>
            <person name="Oliveira C."/>
            <person name="Osipova E."/>
            <person name="Leigh N.D."/>
            <person name="Simon A."/>
            <person name="Yun M.H."/>
        </authorList>
    </citation>
    <scope>NUCLEOTIDE SEQUENCE</scope>
    <source>
        <strain evidence="2">20211129_DDA</strain>
        <tissue evidence="2">Liver</tissue>
    </source>
</reference>
<feature type="region of interest" description="Disordered" evidence="1">
    <location>
        <begin position="143"/>
        <end position="169"/>
    </location>
</feature>
<sequence>MRGCWEGGAGTRVAAVRVAGVVTEVSATTRELPSEEISVSKLSPPVSAVGLRAPLALVPLVPSASVDSATWVLWDAAPSVAGASAPPPYDANAHKERVTKLEKEGEETKDTLCQWLDQHHHWRTHHPNTQGTALRTMQCTTSNNAGHQGMGRGTYRQLQHTWDRHSQDR</sequence>
<accession>A0AAV7KPV4</accession>
<proteinExistence type="predicted"/>
<name>A0AAV7KPV4_PLEWA</name>
<keyword evidence="3" id="KW-1185">Reference proteome</keyword>
<protein>
    <submittedName>
        <fullName evidence="2">Uncharacterized protein</fullName>
    </submittedName>
</protein>
<gene>
    <name evidence="2" type="ORF">NDU88_001558</name>
</gene>
<comment type="caution">
    <text evidence="2">The sequence shown here is derived from an EMBL/GenBank/DDBJ whole genome shotgun (WGS) entry which is preliminary data.</text>
</comment>
<organism evidence="2 3">
    <name type="scientific">Pleurodeles waltl</name>
    <name type="common">Iberian ribbed newt</name>
    <dbReference type="NCBI Taxonomy" id="8319"/>
    <lineage>
        <taxon>Eukaryota</taxon>
        <taxon>Metazoa</taxon>
        <taxon>Chordata</taxon>
        <taxon>Craniata</taxon>
        <taxon>Vertebrata</taxon>
        <taxon>Euteleostomi</taxon>
        <taxon>Amphibia</taxon>
        <taxon>Batrachia</taxon>
        <taxon>Caudata</taxon>
        <taxon>Salamandroidea</taxon>
        <taxon>Salamandridae</taxon>
        <taxon>Pleurodelinae</taxon>
        <taxon>Pleurodeles</taxon>
    </lineage>
</organism>